<proteinExistence type="predicted"/>
<feature type="non-terminal residue" evidence="1">
    <location>
        <position position="50"/>
    </location>
</feature>
<accession>X1UEG2</accession>
<dbReference type="EMBL" id="BARW01024991">
    <property type="protein sequence ID" value="GAI98265.1"/>
    <property type="molecule type" value="Genomic_DNA"/>
</dbReference>
<evidence type="ECO:0000313" key="1">
    <source>
        <dbReference type="EMBL" id="GAI98265.1"/>
    </source>
</evidence>
<gene>
    <name evidence="1" type="ORF">S12H4_41076</name>
</gene>
<organism evidence="1">
    <name type="scientific">marine sediment metagenome</name>
    <dbReference type="NCBI Taxonomy" id="412755"/>
    <lineage>
        <taxon>unclassified sequences</taxon>
        <taxon>metagenomes</taxon>
        <taxon>ecological metagenomes</taxon>
    </lineage>
</organism>
<comment type="caution">
    <text evidence="1">The sequence shown here is derived from an EMBL/GenBank/DDBJ whole genome shotgun (WGS) entry which is preliminary data.</text>
</comment>
<dbReference type="AlphaFoldDB" id="X1UEG2"/>
<sequence length="50" mass="6090">MLKKYDLDRQSILDDESKRVEVITDKVGKFFDEYGIEDDEIRYRFLNMVL</sequence>
<name>X1UEG2_9ZZZZ</name>
<reference evidence="1" key="1">
    <citation type="journal article" date="2014" name="Front. Microbiol.">
        <title>High frequency of phylogenetically diverse reductive dehalogenase-homologous genes in deep subseafloor sedimentary metagenomes.</title>
        <authorList>
            <person name="Kawai M."/>
            <person name="Futagami T."/>
            <person name="Toyoda A."/>
            <person name="Takaki Y."/>
            <person name="Nishi S."/>
            <person name="Hori S."/>
            <person name="Arai W."/>
            <person name="Tsubouchi T."/>
            <person name="Morono Y."/>
            <person name="Uchiyama I."/>
            <person name="Ito T."/>
            <person name="Fujiyama A."/>
            <person name="Inagaki F."/>
            <person name="Takami H."/>
        </authorList>
    </citation>
    <scope>NUCLEOTIDE SEQUENCE</scope>
    <source>
        <strain evidence="1">Expedition CK06-06</strain>
    </source>
</reference>
<protein>
    <submittedName>
        <fullName evidence="1">Uncharacterized protein</fullName>
    </submittedName>
</protein>